<name>A0A6S6TQD3_9BACT</name>
<dbReference type="InterPro" id="IPR043519">
    <property type="entry name" value="NT_sf"/>
</dbReference>
<dbReference type="PANTHER" id="PTHR34822">
    <property type="entry name" value="GRPB DOMAIN PROTEIN (AFU_ORTHOLOGUE AFUA_1G01530)"/>
    <property type="match status" value="1"/>
</dbReference>
<dbReference type="AlphaFoldDB" id="A0A6S6TQD3"/>
<dbReference type="PANTHER" id="PTHR34822:SF1">
    <property type="entry name" value="GRPB FAMILY PROTEIN"/>
    <property type="match status" value="1"/>
</dbReference>
<dbReference type="Pfam" id="PF04229">
    <property type="entry name" value="GrpB"/>
    <property type="match status" value="1"/>
</dbReference>
<gene>
    <name evidence="1" type="ORF">HELGO_WM19018</name>
</gene>
<accession>A0A6S6TQD3</accession>
<reference evidence="1" key="1">
    <citation type="submission" date="2020-01" db="EMBL/GenBank/DDBJ databases">
        <authorList>
            <person name="Meier V. D."/>
            <person name="Meier V D."/>
        </authorList>
    </citation>
    <scope>NUCLEOTIDE SEQUENCE</scope>
    <source>
        <strain evidence="1">HLG_WM_MAG_10</strain>
    </source>
</reference>
<sequence length="194" mass="22644">MQIEITEHNPYWKLTYQKEEQRILNALKIANIPTKIAHIGSTSVLDLAAKPTIDVLLGLKKEADLEACIPVFKKLGYVYISKYNAVMPFRRFFIKIKPINPLQKWKKKEVGPEDAMPLQQGYNRLFHIHVVQEDTDFYARHLAFRNHLRKNIEDRQAYEALKLHLASLDWESGNDYSQAKSTFINQVMQKLGFD</sequence>
<dbReference type="InterPro" id="IPR007344">
    <property type="entry name" value="GrpB/CoaE"/>
</dbReference>
<dbReference type="EMBL" id="CACVAQ010000322">
    <property type="protein sequence ID" value="CAA6823072.1"/>
    <property type="molecule type" value="Genomic_DNA"/>
</dbReference>
<keyword evidence="1" id="KW-0808">Transferase</keyword>
<organism evidence="1">
    <name type="scientific">uncultured Aureispira sp</name>
    <dbReference type="NCBI Taxonomy" id="1331704"/>
    <lineage>
        <taxon>Bacteria</taxon>
        <taxon>Pseudomonadati</taxon>
        <taxon>Bacteroidota</taxon>
        <taxon>Saprospiria</taxon>
        <taxon>Saprospirales</taxon>
        <taxon>Saprospiraceae</taxon>
        <taxon>Aureispira</taxon>
        <taxon>environmental samples</taxon>
    </lineage>
</organism>
<protein>
    <submittedName>
        <fullName evidence="1">GrpB domain, predicted nucleotidyltransferase, UPF0157 family</fullName>
    </submittedName>
</protein>
<dbReference type="GO" id="GO:0016740">
    <property type="term" value="F:transferase activity"/>
    <property type="evidence" value="ECO:0007669"/>
    <property type="project" value="UniProtKB-KW"/>
</dbReference>
<dbReference type="Gene3D" id="3.30.460.10">
    <property type="entry name" value="Beta Polymerase, domain 2"/>
    <property type="match status" value="1"/>
</dbReference>
<proteinExistence type="predicted"/>
<evidence type="ECO:0000313" key="1">
    <source>
        <dbReference type="EMBL" id="CAA6823072.1"/>
    </source>
</evidence>
<dbReference type="SUPFAM" id="SSF81301">
    <property type="entry name" value="Nucleotidyltransferase"/>
    <property type="match status" value="1"/>
</dbReference>